<sequence length="38" mass="4308">MLVPERNHGVMELGEAIHYFAAVPTSPDDDNSWRARQP</sequence>
<dbReference type="EMBL" id="MF344568">
    <property type="protein sequence ID" value="AVE20254.1"/>
    <property type="molecule type" value="Genomic_DNA"/>
</dbReference>
<geneLocation type="plasmid" evidence="2">
    <name>p12939-PER</name>
</geneLocation>
<accession>A0A2L1KEP4</accession>
<proteinExistence type="predicted"/>
<keyword evidence="2" id="KW-0614">Plasmid</keyword>
<name>A0A2L1KEP4_PSEAI</name>
<dbReference type="AlphaFoldDB" id="A0A2L1KEP4"/>
<evidence type="ECO:0000313" key="2">
    <source>
        <dbReference type="EMBL" id="AVE20791.1"/>
    </source>
</evidence>
<protein>
    <submittedName>
        <fullName evidence="2">Uncharacterized protein</fullName>
    </submittedName>
</protein>
<reference evidence="2" key="1">
    <citation type="submission" date="2017-06" db="EMBL/GenBank/DDBJ databases">
        <title>Complete sequence of p12939-PER from clinical Pseudomonas aeruginosa.</title>
        <authorList>
            <person name="Yuan M."/>
            <person name="Feng J."/>
            <person name="Zhan Z."/>
            <person name="Jiang X."/>
            <person name="Zhang D."/>
            <person name="Chen X."/>
            <person name="Zhao X."/>
            <person name="Che J."/>
            <person name="Lu J."/>
            <person name="Xu J."/>
            <person name="Li J."/>
            <person name="Zhou D."/>
        </authorList>
    </citation>
    <scope>NUCLEOTIDE SEQUENCE</scope>
    <source>
        <plasmid evidence="2">p12939-PER</plasmid>
    </source>
</reference>
<evidence type="ECO:0000313" key="1">
    <source>
        <dbReference type="EMBL" id="AVE20254.1"/>
    </source>
</evidence>
<reference evidence="1" key="2">
    <citation type="submission" date="2017-06" db="EMBL/GenBank/DDBJ databases">
        <title>Complete sequence of p727-IMP from clinical Pseudomonas aeruginosa.</title>
        <authorList>
            <person name="Yuan M."/>
            <person name="Feng J.2nd."/>
            <person name="Zhan Z.3rd."/>
            <person name="Jiang X.4th."/>
            <person name="Zhang D.5th."/>
            <person name="Chen X.6th."/>
            <person name="Zhao X."/>
            <person name="Che J."/>
            <person name="Lu J."/>
            <person name="Xu J."/>
            <person name="Li J."/>
            <person name="Zhou D."/>
        </authorList>
    </citation>
    <scope>NUCLEOTIDE SEQUENCE</scope>
    <source>
        <plasmid evidence="1">p727-IMP</plasmid>
    </source>
</reference>
<dbReference type="EMBL" id="MF344569">
    <property type="protein sequence ID" value="AVE20791.1"/>
    <property type="molecule type" value="Genomic_DNA"/>
</dbReference>
<organism evidence="2">
    <name type="scientific">Pseudomonas aeruginosa</name>
    <dbReference type="NCBI Taxonomy" id="287"/>
    <lineage>
        <taxon>Bacteria</taxon>
        <taxon>Pseudomonadati</taxon>
        <taxon>Pseudomonadota</taxon>
        <taxon>Gammaproteobacteria</taxon>
        <taxon>Pseudomonadales</taxon>
        <taxon>Pseudomonadaceae</taxon>
        <taxon>Pseudomonas</taxon>
    </lineage>
</organism>
<geneLocation type="plasmid" evidence="1">
    <name>p727-IMP</name>
</geneLocation>